<keyword evidence="4" id="KW-0274">FAD</keyword>
<keyword evidence="5 7" id="KW-0560">Oxidoreductase</keyword>
<name>A0A916JZZ9_9BACL</name>
<comment type="cofactor">
    <cofactor evidence="1">
        <name>FAD</name>
        <dbReference type="ChEBI" id="CHEBI:57692"/>
    </cofactor>
</comment>
<dbReference type="Pfam" id="PF08031">
    <property type="entry name" value="BBE"/>
    <property type="match status" value="1"/>
</dbReference>
<evidence type="ECO:0000256" key="4">
    <source>
        <dbReference type="ARBA" id="ARBA00022827"/>
    </source>
</evidence>
<proteinExistence type="inferred from homology"/>
<protein>
    <submittedName>
        <fullName evidence="7">FAD-linked oxidoreductase YvdP</fullName>
        <ecNumber evidence="7">1.21.-.-</ecNumber>
    </submittedName>
</protein>
<dbReference type="Pfam" id="PF01565">
    <property type="entry name" value="FAD_binding_4"/>
    <property type="match status" value="1"/>
</dbReference>
<dbReference type="EMBL" id="CAJVAS010000008">
    <property type="protein sequence ID" value="CAG7620429.1"/>
    <property type="molecule type" value="Genomic_DNA"/>
</dbReference>
<dbReference type="EC" id="1.21.-.-" evidence="7"/>
<dbReference type="AlphaFoldDB" id="A0A916JZZ9"/>
<sequence length="445" mass="49749">MAMAANTEGLTGRIVTVDSPEYAEASRSFNARFQKRPLVIVYCQVTEDVAHAIRWAQRQRVPFRIRCGGHSYEAYSVVDGGLVVDISELRQLAVNVQAGTAKIGAGYRLLPLYEALSKYGVAIPGGTCPTVGVSGLTLGGGYGLLSRHYGMTCDSVIELEMVNARGIVIRANERQHRELFWACRGAGDGSFGIITSFTFRVQPIRDVAYYSMKWDFADMPRVVRAWQQWAPLADSRLTALLNVSAPKQGGVLSVGVWIGSEQGLRAQLGPMLTQVPPQSLNVRAATWLDTARHFAGQPVAQQVFKNSSAYVYEPLSDAAIDTLQRLLTQAPEGSDNMVSMDAYGGAIGRVPSDATAFVHRQARFVMQYQAYWYRPEDASNNTRWVERLRQAMLPYTRGAYRDYCDAMIPDWQAAYFGRNAERLRRVKRLYDPENWFHYEQSIPEM</sequence>
<dbReference type="GO" id="GO:0016491">
    <property type="term" value="F:oxidoreductase activity"/>
    <property type="evidence" value="ECO:0007669"/>
    <property type="project" value="UniProtKB-KW"/>
</dbReference>
<dbReference type="InterPro" id="IPR006094">
    <property type="entry name" value="Oxid_FAD_bind_N"/>
</dbReference>
<dbReference type="InterPro" id="IPR012951">
    <property type="entry name" value="BBE"/>
</dbReference>
<dbReference type="PANTHER" id="PTHR42973">
    <property type="entry name" value="BINDING OXIDOREDUCTASE, PUTATIVE (AFU_ORTHOLOGUE AFUA_1G17690)-RELATED"/>
    <property type="match status" value="1"/>
</dbReference>
<evidence type="ECO:0000259" key="6">
    <source>
        <dbReference type="PROSITE" id="PS51387"/>
    </source>
</evidence>
<dbReference type="GO" id="GO:0071949">
    <property type="term" value="F:FAD binding"/>
    <property type="evidence" value="ECO:0007669"/>
    <property type="project" value="InterPro"/>
</dbReference>
<evidence type="ECO:0000256" key="5">
    <source>
        <dbReference type="ARBA" id="ARBA00023002"/>
    </source>
</evidence>
<dbReference type="PANTHER" id="PTHR42973:SF39">
    <property type="entry name" value="FAD-BINDING PCMH-TYPE DOMAIN-CONTAINING PROTEIN"/>
    <property type="match status" value="1"/>
</dbReference>
<organism evidence="7 8">
    <name type="scientific">Paenibacillus solanacearum</name>
    <dbReference type="NCBI Taxonomy" id="2048548"/>
    <lineage>
        <taxon>Bacteria</taxon>
        <taxon>Bacillati</taxon>
        <taxon>Bacillota</taxon>
        <taxon>Bacilli</taxon>
        <taxon>Bacillales</taxon>
        <taxon>Paenibacillaceae</taxon>
        <taxon>Paenibacillus</taxon>
    </lineage>
</organism>
<dbReference type="InterPro" id="IPR016166">
    <property type="entry name" value="FAD-bd_PCMH"/>
</dbReference>
<gene>
    <name evidence="7" type="primary">yvdP_1</name>
    <name evidence="7" type="ORF">PAESOLCIP111_02273</name>
</gene>
<evidence type="ECO:0000256" key="2">
    <source>
        <dbReference type="ARBA" id="ARBA00005466"/>
    </source>
</evidence>
<comment type="similarity">
    <text evidence="2">Belongs to the oxygen-dependent FAD-linked oxidoreductase family.</text>
</comment>
<evidence type="ECO:0000256" key="3">
    <source>
        <dbReference type="ARBA" id="ARBA00022630"/>
    </source>
</evidence>
<dbReference type="InterPro" id="IPR050416">
    <property type="entry name" value="FAD-linked_Oxidoreductase"/>
</dbReference>
<keyword evidence="8" id="KW-1185">Reference proteome</keyword>
<accession>A0A916JZZ9</accession>
<reference evidence="7" key="1">
    <citation type="submission" date="2021-06" db="EMBL/GenBank/DDBJ databases">
        <authorList>
            <person name="Criscuolo A."/>
        </authorList>
    </citation>
    <scope>NUCLEOTIDE SEQUENCE</scope>
    <source>
        <strain evidence="7">CIP111600</strain>
    </source>
</reference>
<evidence type="ECO:0000256" key="1">
    <source>
        <dbReference type="ARBA" id="ARBA00001974"/>
    </source>
</evidence>
<evidence type="ECO:0000313" key="8">
    <source>
        <dbReference type="Proteomes" id="UP000693672"/>
    </source>
</evidence>
<keyword evidence="3" id="KW-0285">Flavoprotein</keyword>
<dbReference type="PROSITE" id="PS51387">
    <property type="entry name" value="FAD_PCMH"/>
    <property type="match status" value="1"/>
</dbReference>
<comment type="caution">
    <text evidence="7">The sequence shown here is derived from an EMBL/GenBank/DDBJ whole genome shotgun (WGS) entry which is preliminary data.</text>
</comment>
<feature type="domain" description="FAD-binding PCMH-type" evidence="6">
    <location>
        <begin position="33"/>
        <end position="204"/>
    </location>
</feature>
<evidence type="ECO:0000313" key="7">
    <source>
        <dbReference type="EMBL" id="CAG7620429.1"/>
    </source>
</evidence>
<dbReference type="Proteomes" id="UP000693672">
    <property type="component" value="Unassembled WGS sequence"/>
</dbReference>